<dbReference type="EMBL" id="JAEQNC010000003">
    <property type="protein sequence ID" value="MBL0371511.1"/>
    <property type="molecule type" value="Genomic_DNA"/>
</dbReference>
<dbReference type="PANTHER" id="PTHR46230">
    <property type="match status" value="1"/>
</dbReference>
<protein>
    <submittedName>
        <fullName evidence="2">BolA family transcriptional regulator</fullName>
    </submittedName>
</protein>
<comment type="caution">
    <text evidence="2">The sequence shown here is derived from an EMBL/GenBank/DDBJ whole genome shotgun (WGS) entry which is preliminary data.</text>
</comment>
<dbReference type="SUPFAM" id="SSF82657">
    <property type="entry name" value="BolA-like"/>
    <property type="match status" value="1"/>
</dbReference>
<dbReference type="GO" id="GO:0016226">
    <property type="term" value="P:iron-sulfur cluster assembly"/>
    <property type="evidence" value="ECO:0007669"/>
    <property type="project" value="TreeGrafter"/>
</dbReference>
<keyword evidence="3" id="KW-1185">Reference proteome</keyword>
<dbReference type="RefSeq" id="WP_201654472.1">
    <property type="nucleotide sequence ID" value="NZ_JAEQNC010000003.1"/>
</dbReference>
<name>A0A937CLD4_9HYPH</name>
<dbReference type="Pfam" id="PF01722">
    <property type="entry name" value="BolA"/>
    <property type="match status" value="1"/>
</dbReference>
<accession>A0A937CLD4</accession>
<reference evidence="2" key="1">
    <citation type="submission" date="2021-01" db="EMBL/GenBank/DDBJ databases">
        <title>Rhizobium sp. strain KVB221 16S ribosomal RNA gene Genome sequencing and assembly.</title>
        <authorList>
            <person name="Kang M."/>
        </authorList>
    </citation>
    <scope>NUCLEOTIDE SEQUENCE</scope>
    <source>
        <strain evidence="2">KVB221</strain>
    </source>
</reference>
<gene>
    <name evidence="2" type="ORF">JJB09_05675</name>
</gene>
<evidence type="ECO:0000256" key="1">
    <source>
        <dbReference type="RuleBase" id="RU003860"/>
    </source>
</evidence>
<proteinExistence type="inferred from homology"/>
<dbReference type="Gene3D" id="3.30.300.90">
    <property type="entry name" value="BolA-like"/>
    <property type="match status" value="1"/>
</dbReference>
<comment type="similarity">
    <text evidence="1">Belongs to the BolA/IbaG family.</text>
</comment>
<dbReference type="PIRSF" id="PIRSF003113">
    <property type="entry name" value="BolA"/>
    <property type="match status" value="1"/>
</dbReference>
<organism evidence="2 3">
    <name type="scientific">Rhizobium setariae</name>
    <dbReference type="NCBI Taxonomy" id="2801340"/>
    <lineage>
        <taxon>Bacteria</taxon>
        <taxon>Pseudomonadati</taxon>
        <taxon>Pseudomonadota</taxon>
        <taxon>Alphaproteobacteria</taxon>
        <taxon>Hyphomicrobiales</taxon>
        <taxon>Rhizobiaceae</taxon>
        <taxon>Rhizobium/Agrobacterium group</taxon>
        <taxon>Rhizobium</taxon>
    </lineage>
</organism>
<dbReference type="PANTHER" id="PTHR46230:SF7">
    <property type="entry name" value="BOLA-LIKE PROTEIN 1"/>
    <property type="match status" value="1"/>
</dbReference>
<evidence type="ECO:0000313" key="2">
    <source>
        <dbReference type="EMBL" id="MBL0371511.1"/>
    </source>
</evidence>
<sequence length="90" mass="9862">MTLENKIQSALIDAFAPDTLDVINESRLHAGHNREAAATGQTHFRIRISSPKFTGVSRVNCHRAINEALKFAFDEGLHALAIEIIAPPQS</sequence>
<dbReference type="InterPro" id="IPR036065">
    <property type="entry name" value="BolA-like_sf"/>
</dbReference>
<dbReference type="AlphaFoldDB" id="A0A937CLD4"/>
<evidence type="ECO:0000313" key="3">
    <source>
        <dbReference type="Proteomes" id="UP000633219"/>
    </source>
</evidence>
<dbReference type="InterPro" id="IPR002634">
    <property type="entry name" value="BolA"/>
</dbReference>
<dbReference type="Proteomes" id="UP000633219">
    <property type="component" value="Unassembled WGS sequence"/>
</dbReference>